<feature type="binding site" evidence="14">
    <location>
        <position position="190"/>
    </location>
    <ligand>
        <name>[4Fe-4S] cluster</name>
        <dbReference type="ChEBI" id="CHEBI:49883"/>
        <label>1</label>
    </ligand>
</feature>
<dbReference type="Gene3D" id="3.40.50.700">
    <property type="entry name" value="NADH:ubiquinone oxidoreductase-like, 20kDa subunit"/>
    <property type="match status" value="1"/>
</dbReference>
<feature type="domain" description="Cytochrome-c3 hydrogenase C-terminal" evidence="17">
    <location>
        <begin position="223"/>
        <end position="301"/>
    </location>
</feature>
<comment type="cofactor">
    <cofactor evidence="1">
        <name>[3Fe-4S] cluster</name>
        <dbReference type="ChEBI" id="CHEBI:21137"/>
    </cofactor>
</comment>
<feature type="binding site" evidence="14">
    <location>
        <position position="58"/>
    </location>
    <ligand>
        <name>[4Fe-4S] cluster</name>
        <dbReference type="ChEBI" id="CHEBI:49883"/>
        <label>1</label>
    </ligand>
</feature>
<evidence type="ECO:0000256" key="7">
    <source>
        <dbReference type="ARBA" id="ARBA00022723"/>
    </source>
</evidence>
<proteinExistence type="inferred from homology"/>
<evidence type="ECO:0000256" key="10">
    <source>
        <dbReference type="ARBA" id="ARBA00023002"/>
    </source>
</evidence>
<evidence type="ECO:0000256" key="5">
    <source>
        <dbReference type="ARBA" id="ARBA00011771"/>
    </source>
</evidence>
<dbReference type="GO" id="GO:0046872">
    <property type="term" value="F:metal ion binding"/>
    <property type="evidence" value="ECO:0007669"/>
    <property type="project" value="UniProtKB-KW"/>
</dbReference>
<evidence type="ECO:0000256" key="3">
    <source>
        <dbReference type="ARBA" id="ARBA00004418"/>
    </source>
</evidence>
<dbReference type="NCBIfam" id="TIGR01409">
    <property type="entry name" value="TAT_signal_seq"/>
    <property type="match status" value="1"/>
</dbReference>
<keyword evidence="8" id="KW-0732">Signal</keyword>
<evidence type="ECO:0000256" key="13">
    <source>
        <dbReference type="ARBA" id="ARBA00023291"/>
    </source>
</evidence>
<feature type="binding site" evidence="14">
    <location>
        <position position="262"/>
    </location>
    <ligand>
        <name>[4Fe-4S] cluster</name>
        <dbReference type="ChEBI" id="CHEBI:49883"/>
        <label>2</label>
    </ligand>
</feature>
<dbReference type="GO" id="GO:0009375">
    <property type="term" value="C:ferredoxin hydrogenase complex"/>
    <property type="evidence" value="ECO:0007669"/>
    <property type="project" value="InterPro"/>
</dbReference>
<dbReference type="PRINTS" id="PR00614">
    <property type="entry name" value="NIHGNASESMLL"/>
</dbReference>
<dbReference type="PANTHER" id="PTHR30013">
    <property type="entry name" value="NIFE / NIFESE HYDROGENASE SMALL SUBUNIT FAMILY MEMBER"/>
    <property type="match status" value="1"/>
</dbReference>
<feature type="binding site" evidence="14">
    <location>
        <position position="231"/>
    </location>
    <ligand>
        <name>[4Fe-4S] cluster</name>
        <dbReference type="ChEBI" id="CHEBI:49883"/>
        <label>2</label>
    </ligand>
</feature>
<comment type="similarity">
    <text evidence="4">Belongs to the [NiFe]/[NiFeSe] hydrogenase small subunit family.</text>
</comment>
<dbReference type="GO" id="GO:0051538">
    <property type="term" value="F:3 iron, 4 sulfur cluster binding"/>
    <property type="evidence" value="ECO:0007669"/>
    <property type="project" value="UniProtKB-KW"/>
</dbReference>
<sequence length="376" mass="40195">MSQLGHFFGNGISRRDFIKTCVATTAVMGLPFSMAAKVAEAAQAPDRPPVIWLHFQECTGCSESLLRANHPAPATLLLEMISLDYHETLMAGSGHQAEKSLHDSMKANHGKYILIVEGAIPTKENGIYCKVGGKTALESLRKAAEGAAAIISIGTCASYGGIQAAPPNPTGAVGVRDIIKDKPIINIPGCPPSPYNLLSTVLYFLTFKKLPELDEMGRPKFAYGRRIHEHCERRPHFDAGRFAKAFGHETHAQGYCLYKLGCKGPATYANCSVQRFNDVGVWPVSVGHPCIGCTEPDILFRTAIADKVQIHEPTPFDSYAPVDLKDKGKGASPVTTGILGLAAGAALGAGAMMARKLPDAEQPAEHGQGGDHEPKE</sequence>
<evidence type="ECO:0000259" key="17">
    <source>
        <dbReference type="Pfam" id="PF14720"/>
    </source>
</evidence>
<evidence type="ECO:0000313" key="19">
    <source>
        <dbReference type="Proteomes" id="UP000190102"/>
    </source>
</evidence>
<evidence type="ECO:0000256" key="11">
    <source>
        <dbReference type="ARBA" id="ARBA00023004"/>
    </source>
</evidence>
<dbReference type="GO" id="GO:0042597">
    <property type="term" value="C:periplasmic space"/>
    <property type="evidence" value="ECO:0007669"/>
    <property type="project" value="UniProtKB-SubCell"/>
</dbReference>
<evidence type="ECO:0000256" key="6">
    <source>
        <dbReference type="ARBA" id="ARBA00022485"/>
    </source>
</evidence>
<dbReference type="Gene3D" id="4.10.480.10">
    <property type="entry name" value="Cytochrome-c3 hydrogenase, C-terminal domain"/>
    <property type="match status" value="1"/>
</dbReference>
<keyword evidence="11 14" id="KW-0408">Iron</keyword>
<dbReference type="InterPro" id="IPR006137">
    <property type="entry name" value="NADH_UbQ_OxRdtase-like_20kDa"/>
</dbReference>
<dbReference type="InterPro" id="IPR006311">
    <property type="entry name" value="TAT_signal"/>
</dbReference>
<feature type="region of interest" description="Disordered" evidence="15">
    <location>
        <begin position="354"/>
        <end position="376"/>
    </location>
</feature>
<dbReference type="Proteomes" id="UP000190102">
    <property type="component" value="Unassembled WGS sequence"/>
</dbReference>
<organism evidence="18 19">
    <name type="scientific">Trichlorobacter thiogenes</name>
    <dbReference type="NCBI Taxonomy" id="115783"/>
    <lineage>
        <taxon>Bacteria</taxon>
        <taxon>Pseudomonadati</taxon>
        <taxon>Thermodesulfobacteriota</taxon>
        <taxon>Desulfuromonadia</taxon>
        <taxon>Geobacterales</taxon>
        <taxon>Geobacteraceae</taxon>
        <taxon>Trichlorobacter</taxon>
    </lineage>
</organism>
<dbReference type="EMBL" id="FUWR01000001">
    <property type="protein sequence ID" value="SJZ41334.1"/>
    <property type="molecule type" value="Genomic_DNA"/>
</dbReference>
<keyword evidence="12 14" id="KW-0411">Iron-sulfur</keyword>
<dbReference type="OrthoDB" id="9766729at2"/>
<feature type="domain" description="NADH:ubiquinone oxidoreductase-like 20kDa subunit" evidence="16">
    <location>
        <begin position="58"/>
        <end position="203"/>
    </location>
</feature>
<feature type="binding site" evidence="14">
    <location>
        <position position="156"/>
    </location>
    <ligand>
        <name>[4Fe-4S] cluster</name>
        <dbReference type="ChEBI" id="CHEBI:49883"/>
        <label>1</label>
    </ligand>
</feature>
<evidence type="ECO:0000256" key="8">
    <source>
        <dbReference type="ARBA" id="ARBA00022729"/>
    </source>
</evidence>
<evidence type="ECO:0000256" key="14">
    <source>
        <dbReference type="PIRSR" id="PIRSR000310-1"/>
    </source>
</evidence>
<evidence type="ECO:0000256" key="12">
    <source>
        <dbReference type="ARBA" id="ARBA00023014"/>
    </source>
</evidence>
<dbReference type="GO" id="GO:0009055">
    <property type="term" value="F:electron transfer activity"/>
    <property type="evidence" value="ECO:0007669"/>
    <property type="project" value="TreeGrafter"/>
</dbReference>
<comment type="cofactor">
    <cofactor evidence="2">
        <name>[4Fe-4S] cluster</name>
        <dbReference type="ChEBI" id="CHEBI:49883"/>
    </cofactor>
</comment>
<dbReference type="RefSeq" id="WP_078788818.1">
    <property type="nucleotide sequence ID" value="NZ_FUWR01000001.1"/>
</dbReference>
<dbReference type="AlphaFoldDB" id="A0A1T4KFZ6"/>
<evidence type="ECO:0000256" key="9">
    <source>
        <dbReference type="ARBA" id="ARBA00022764"/>
    </source>
</evidence>
<keyword evidence="9" id="KW-0574">Periplasm</keyword>
<comment type="subcellular location">
    <subcellularLocation>
        <location evidence="3">Periplasm</location>
    </subcellularLocation>
</comment>
<protein>
    <submittedName>
        <fullName evidence="18">Hydrogenase small subunit</fullName>
    </submittedName>
</protein>
<evidence type="ECO:0000256" key="1">
    <source>
        <dbReference type="ARBA" id="ARBA00001927"/>
    </source>
</evidence>
<dbReference type="SUPFAM" id="SSF56770">
    <property type="entry name" value="HydA/Nqo6-like"/>
    <property type="match status" value="1"/>
</dbReference>
<dbReference type="PIRSF" id="PIRSF000310">
    <property type="entry name" value="NiFe_hyd_ssu"/>
    <property type="match status" value="1"/>
</dbReference>
<feature type="binding site" evidence="14">
    <location>
        <position position="256"/>
    </location>
    <ligand>
        <name>[4Fe-4S] cluster</name>
        <dbReference type="ChEBI" id="CHEBI:49883"/>
        <label>2</label>
    </ligand>
</feature>
<evidence type="ECO:0000259" key="16">
    <source>
        <dbReference type="Pfam" id="PF01058"/>
    </source>
</evidence>
<dbReference type="GO" id="GO:0008901">
    <property type="term" value="F:ferredoxin hydrogenase activity"/>
    <property type="evidence" value="ECO:0007669"/>
    <property type="project" value="InterPro"/>
</dbReference>
<feature type="binding site" evidence="14">
    <location>
        <position position="293"/>
    </location>
    <ligand>
        <name>[3Fe-4S] cluster</name>
        <dbReference type="ChEBI" id="CHEBI:21137"/>
    </ligand>
</feature>
<gene>
    <name evidence="18" type="ORF">SAMN02745119_00534</name>
</gene>
<dbReference type="Pfam" id="PF14720">
    <property type="entry name" value="NiFe_hyd_SSU_C"/>
    <property type="match status" value="1"/>
</dbReference>
<dbReference type="PANTHER" id="PTHR30013:SF7">
    <property type="entry name" value="HYDROGENASE-2 SMALL CHAIN"/>
    <property type="match status" value="1"/>
</dbReference>
<evidence type="ECO:0000256" key="2">
    <source>
        <dbReference type="ARBA" id="ARBA00001966"/>
    </source>
</evidence>
<dbReference type="InterPro" id="IPR037024">
    <property type="entry name" value="NiFe_Hase_small_N_sf"/>
</dbReference>
<dbReference type="InterPro" id="IPR001821">
    <property type="entry name" value="NiFe_hydrogenase_ssu"/>
</dbReference>
<evidence type="ECO:0000256" key="4">
    <source>
        <dbReference type="ARBA" id="ARBA00006605"/>
    </source>
</evidence>
<comment type="subunit">
    <text evidence="5">Heterodimer of a large and a small subunit.</text>
</comment>
<feature type="binding site" evidence="14">
    <location>
        <position position="61"/>
    </location>
    <ligand>
        <name>[4Fe-4S] cluster</name>
        <dbReference type="ChEBI" id="CHEBI:49883"/>
        <label>1</label>
    </ligand>
</feature>
<name>A0A1T4KFZ6_9BACT</name>
<evidence type="ECO:0000313" key="18">
    <source>
        <dbReference type="EMBL" id="SJZ41334.1"/>
    </source>
</evidence>
<evidence type="ECO:0000256" key="15">
    <source>
        <dbReference type="SAM" id="MobiDB-lite"/>
    </source>
</evidence>
<reference evidence="19" key="1">
    <citation type="submission" date="2017-02" db="EMBL/GenBank/DDBJ databases">
        <authorList>
            <person name="Varghese N."/>
            <person name="Submissions S."/>
        </authorList>
    </citation>
    <scope>NUCLEOTIDE SEQUENCE [LARGE SCALE GENOMIC DNA]</scope>
    <source>
        <strain evidence="19">ATCC BAA-34</strain>
    </source>
</reference>
<feature type="binding site" evidence="14">
    <location>
        <position position="290"/>
    </location>
    <ligand>
        <name>[3Fe-4S] cluster</name>
        <dbReference type="ChEBI" id="CHEBI:21137"/>
    </ligand>
</feature>
<keyword evidence="19" id="KW-1185">Reference proteome</keyword>
<keyword evidence="10" id="KW-0560">Oxidoreductase</keyword>
<dbReference type="Pfam" id="PF01058">
    <property type="entry name" value="Oxidored_q6"/>
    <property type="match status" value="1"/>
</dbReference>
<keyword evidence="13 14" id="KW-0003">3Fe-4S</keyword>
<dbReference type="GO" id="GO:0044569">
    <property type="term" value="C:[Ni-Fe] hydrogenase complex"/>
    <property type="evidence" value="ECO:0007669"/>
    <property type="project" value="TreeGrafter"/>
</dbReference>
<dbReference type="GO" id="GO:0016020">
    <property type="term" value="C:membrane"/>
    <property type="evidence" value="ECO:0007669"/>
    <property type="project" value="TreeGrafter"/>
</dbReference>
<dbReference type="InterPro" id="IPR027394">
    <property type="entry name" value="Cytochrome-c3_hydrogenase_C"/>
</dbReference>
<dbReference type="NCBIfam" id="TIGR00391">
    <property type="entry name" value="hydA"/>
    <property type="match status" value="1"/>
</dbReference>
<dbReference type="InterPro" id="IPR037148">
    <property type="entry name" value="NiFe-Hase_small_C_sf"/>
</dbReference>
<feature type="binding site" evidence="14">
    <location>
        <position position="271"/>
    </location>
    <ligand>
        <name>[3Fe-4S] cluster</name>
        <dbReference type="ChEBI" id="CHEBI:21137"/>
    </ligand>
</feature>
<keyword evidence="6 14" id="KW-0004">4Fe-4S</keyword>
<feature type="binding site" evidence="14">
    <location>
        <position position="228"/>
    </location>
    <ligand>
        <name>[4Fe-4S] cluster</name>
        <dbReference type="ChEBI" id="CHEBI:49883"/>
        <label>2</label>
    </ligand>
</feature>
<keyword evidence="7 14" id="KW-0479">Metal-binding</keyword>
<dbReference type="STRING" id="115783.SAMN02745119_00534"/>
<dbReference type="PROSITE" id="PS51318">
    <property type="entry name" value="TAT"/>
    <property type="match status" value="1"/>
</dbReference>
<dbReference type="GO" id="GO:0051539">
    <property type="term" value="F:4 iron, 4 sulfur cluster binding"/>
    <property type="evidence" value="ECO:0007669"/>
    <property type="project" value="UniProtKB-KW"/>
</dbReference>
<dbReference type="InterPro" id="IPR019546">
    <property type="entry name" value="TAT_signal_bac_arc"/>
</dbReference>
<dbReference type="GO" id="GO:0009061">
    <property type="term" value="P:anaerobic respiration"/>
    <property type="evidence" value="ECO:0007669"/>
    <property type="project" value="TreeGrafter"/>
</dbReference>
<accession>A0A1T4KFZ6</accession>